<gene>
    <name evidence="1" type="ORF">BZ3500_MVSOF-1268-A1-R1_CHR5-2G07713</name>
</gene>
<dbReference type="EMBL" id="FMWP01000018">
    <property type="protein sequence ID" value="SCZ92214.1"/>
    <property type="molecule type" value="Genomic_DNA"/>
</dbReference>
<accession>A0A2X0NDH5</accession>
<organism evidence="1 2">
    <name type="scientific">Microbotryum saponariae</name>
    <dbReference type="NCBI Taxonomy" id="289078"/>
    <lineage>
        <taxon>Eukaryota</taxon>
        <taxon>Fungi</taxon>
        <taxon>Dikarya</taxon>
        <taxon>Basidiomycota</taxon>
        <taxon>Pucciniomycotina</taxon>
        <taxon>Microbotryomycetes</taxon>
        <taxon>Microbotryales</taxon>
        <taxon>Microbotryaceae</taxon>
        <taxon>Microbotryum</taxon>
    </lineage>
</organism>
<keyword evidence="2" id="KW-1185">Reference proteome</keyword>
<proteinExistence type="predicted"/>
<name>A0A2X0NDH5_9BASI</name>
<sequence length="56" mass="6239">MLVVLRHVYEPAVQLCRTDSVVIAMMGDATLSCWSRYFGGFPGVSRSLLFVLLVFS</sequence>
<protein>
    <submittedName>
        <fullName evidence="1">BZ3500_MvSof-1268-A1-R1_Chr5-2g07713 protein</fullName>
    </submittedName>
</protein>
<evidence type="ECO:0000313" key="2">
    <source>
        <dbReference type="Proteomes" id="UP000249723"/>
    </source>
</evidence>
<dbReference type="AlphaFoldDB" id="A0A2X0NDH5"/>
<reference evidence="2" key="1">
    <citation type="submission" date="2016-10" db="EMBL/GenBank/DDBJ databases">
        <authorList>
            <person name="Jeantristanb JTB J.-T."/>
            <person name="Ricardo R."/>
        </authorList>
    </citation>
    <scope>NUCLEOTIDE SEQUENCE [LARGE SCALE GENOMIC DNA]</scope>
</reference>
<dbReference type="Proteomes" id="UP000249723">
    <property type="component" value="Unassembled WGS sequence"/>
</dbReference>
<evidence type="ECO:0000313" key="1">
    <source>
        <dbReference type="EMBL" id="SCZ92214.1"/>
    </source>
</evidence>